<keyword evidence="2" id="KW-0560">Oxidoreductase</keyword>
<keyword evidence="1" id="KW-0285">Flavoprotein</keyword>
<gene>
    <name evidence="3" type="ORF">CP97_14845</name>
</gene>
<dbReference type="KEGG" id="ery:CP97_14845"/>
<reference evidence="3 4" key="1">
    <citation type="journal article" date="2015" name="Int. J. Syst. Evol. Microbiol.">
        <title>Erythrobacter atlanticus sp. nov., a bacterium from ocean sediment able to degrade polycyclic aromatic hydrocarbons.</title>
        <authorList>
            <person name="Zhuang L."/>
            <person name="Liu Y."/>
            <person name="Wang L."/>
            <person name="Wang W."/>
            <person name="Shao Z."/>
        </authorList>
    </citation>
    <scope>NUCLEOTIDE SEQUENCE [LARGE SCALE GENOMIC DNA]</scope>
    <source>
        <strain evidence="4">s21-N3</strain>
    </source>
</reference>
<evidence type="ECO:0000256" key="1">
    <source>
        <dbReference type="ARBA" id="ARBA00022630"/>
    </source>
</evidence>
<organism evidence="3 4">
    <name type="scientific">Aurantiacibacter atlanticus</name>
    <dbReference type="NCBI Taxonomy" id="1648404"/>
    <lineage>
        <taxon>Bacteria</taxon>
        <taxon>Pseudomonadati</taxon>
        <taxon>Pseudomonadota</taxon>
        <taxon>Alphaproteobacteria</taxon>
        <taxon>Sphingomonadales</taxon>
        <taxon>Erythrobacteraceae</taxon>
        <taxon>Aurantiacibacter</taxon>
    </lineage>
</organism>
<proteinExistence type="predicted"/>
<dbReference type="AlphaFoldDB" id="A0A161I4B9"/>
<evidence type="ECO:0000313" key="3">
    <source>
        <dbReference type="EMBL" id="ANC50531.1"/>
    </source>
</evidence>
<dbReference type="InterPro" id="IPR050097">
    <property type="entry name" value="Ferredoxin-NADP_redctase_2"/>
</dbReference>
<sequence length="125" mass="13547">MTAAVYLSRYHLEVQLFDGNSSRASWIPCSHNLAGYPDGISGNDLLKRMRQHAANYGVEPQYLEIQQMTRGNDDIFILESAEGLFAAGDVVVGLDQIGNAMGQAAVAATTIRNDLAGQSGLYRRA</sequence>
<name>A0A161I4B9_9SPHN</name>
<protein>
    <submittedName>
        <fullName evidence="3">Thioredoxin reductase (NADPH)</fullName>
    </submittedName>
</protein>
<reference evidence="4" key="2">
    <citation type="submission" date="2015-04" db="EMBL/GenBank/DDBJ databases">
        <title>The complete genome sequence of Erythrobacter sp. s21-N3.</title>
        <authorList>
            <person name="Zhuang L."/>
            <person name="Liu Y."/>
            <person name="Shao Z."/>
        </authorList>
    </citation>
    <scope>NUCLEOTIDE SEQUENCE [LARGE SCALE GENOMIC DNA]</scope>
    <source>
        <strain evidence="4">s21-N3</strain>
    </source>
</reference>
<dbReference type="Proteomes" id="UP000059113">
    <property type="component" value="Chromosome"/>
</dbReference>
<dbReference type="RefSeq" id="WP_418202073.1">
    <property type="nucleotide sequence ID" value="NZ_CP011310.1"/>
</dbReference>
<keyword evidence="4" id="KW-1185">Reference proteome</keyword>
<evidence type="ECO:0000313" key="4">
    <source>
        <dbReference type="Proteomes" id="UP000059113"/>
    </source>
</evidence>
<dbReference type="PANTHER" id="PTHR48105">
    <property type="entry name" value="THIOREDOXIN REDUCTASE 1-RELATED-RELATED"/>
    <property type="match status" value="1"/>
</dbReference>
<dbReference type="GO" id="GO:0016491">
    <property type="term" value="F:oxidoreductase activity"/>
    <property type="evidence" value="ECO:0007669"/>
    <property type="project" value="UniProtKB-KW"/>
</dbReference>
<dbReference type="Gene3D" id="3.50.50.60">
    <property type="entry name" value="FAD/NAD(P)-binding domain"/>
    <property type="match status" value="1"/>
</dbReference>
<dbReference type="InterPro" id="IPR036188">
    <property type="entry name" value="FAD/NAD-bd_sf"/>
</dbReference>
<dbReference type="STRING" id="1648404.CP97_14845"/>
<accession>A0A161I4B9</accession>
<dbReference type="SUPFAM" id="SSF51905">
    <property type="entry name" value="FAD/NAD(P)-binding domain"/>
    <property type="match status" value="1"/>
</dbReference>
<dbReference type="EMBL" id="CP011310">
    <property type="protein sequence ID" value="ANC50531.1"/>
    <property type="molecule type" value="Genomic_DNA"/>
</dbReference>
<evidence type="ECO:0000256" key="2">
    <source>
        <dbReference type="ARBA" id="ARBA00023002"/>
    </source>
</evidence>